<dbReference type="PANTHER" id="PTHR37614">
    <property type="entry name" value="OS02G0121400 PROTEIN"/>
    <property type="match status" value="1"/>
</dbReference>
<protein>
    <submittedName>
        <fullName evidence="2">Uncharacterized protein</fullName>
    </submittedName>
</protein>
<keyword evidence="3" id="KW-1185">Reference proteome</keyword>
<dbReference type="Gramene" id="LPERR02G01400.1">
    <property type="protein sequence ID" value="LPERR02G01400.1"/>
    <property type="gene ID" value="LPERR02G01400"/>
</dbReference>
<feature type="compositionally biased region" description="Basic residues" evidence="1">
    <location>
        <begin position="30"/>
        <end position="41"/>
    </location>
</feature>
<proteinExistence type="predicted"/>
<accession>A0A0D9VBH4</accession>
<evidence type="ECO:0000313" key="2">
    <source>
        <dbReference type="EnsemblPlants" id="LPERR02G01400.1"/>
    </source>
</evidence>
<reference evidence="2 3" key="1">
    <citation type="submission" date="2012-08" db="EMBL/GenBank/DDBJ databases">
        <title>Oryza genome evolution.</title>
        <authorList>
            <person name="Wing R.A."/>
        </authorList>
    </citation>
    <scope>NUCLEOTIDE SEQUENCE</scope>
</reference>
<dbReference type="HOGENOM" id="CLU_1126151_0_0_1"/>
<feature type="region of interest" description="Disordered" evidence="1">
    <location>
        <begin position="29"/>
        <end position="71"/>
    </location>
</feature>
<dbReference type="PANTHER" id="PTHR37614:SF2">
    <property type="entry name" value="OS02G0121400 PROTEIN"/>
    <property type="match status" value="1"/>
</dbReference>
<dbReference type="AlphaFoldDB" id="A0A0D9VBH4"/>
<organism evidence="2 3">
    <name type="scientific">Leersia perrieri</name>
    <dbReference type="NCBI Taxonomy" id="77586"/>
    <lineage>
        <taxon>Eukaryota</taxon>
        <taxon>Viridiplantae</taxon>
        <taxon>Streptophyta</taxon>
        <taxon>Embryophyta</taxon>
        <taxon>Tracheophyta</taxon>
        <taxon>Spermatophyta</taxon>
        <taxon>Magnoliopsida</taxon>
        <taxon>Liliopsida</taxon>
        <taxon>Poales</taxon>
        <taxon>Poaceae</taxon>
        <taxon>BOP clade</taxon>
        <taxon>Oryzoideae</taxon>
        <taxon>Oryzeae</taxon>
        <taxon>Oryzinae</taxon>
        <taxon>Leersia</taxon>
    </lineage>
</organism>
<evidence type="ECO:0000313" key="3">
    <source>
        <dbReference type="Proteomes" id="UP000032180"/>
    </source>
</evidence>
<name>A0A0D9VBH4_9ORYZ</name>
<dbReference type="eggNOG" id="ENOG502R64F">
    <property type="taxonomic scope" value="Eukaryota"/>
</dbReference>
<evidence type="ECO:0000256" key="1">
    <source>
        <dbReference type="SAM" id="MobiDB-lite"/>
    </source>
</evidence>
<feature type="region of interest" description="Disordered" evidence="1">
    <location>
        <begin position="249"/>
        <end position="268"/>
    </location>
</feature>
<feature type="region of interest" description="Disordered" evidence="1">
    <location>
        <begin position="172"/>
        <end position="202"/>
    </location>
</feature>
<reference evidence="3" key="2">
    <citation type="submission" date="2013-12" db="EMBL/GenBank/DDBJ databases">
        <authorList>
            <person name="Yu Y."/>
            <person name="Lee S."/>
            <person name="de Baynast K."/>
            <person name="Wissotski M."/>
            <person name="Liu L."/>
            <person name="Talag J."/>
            <person name="Goicoechea J."/>
            <person name="Angelova A."/>
            <person name="Jetty R."/>
            <person name="Kudrna D."/>
            <person name="Golser W."/>
            <person name="Rivera L."/>
            <person name="Zhang J."/>
            <person name="Wing R."/>
        </authorList>
    </citation>
    <scope>NUCLEOTIDE SEQUENCE</scope>
</reference>
<sequence length="268" mass="29949">MAESDAEAFTEVEHEVAGILSELADLVRARSPRRRRERERKRREEGIPSWGCRRRRSLIPAAAEKPDSTPPAHVSVVEVAVASPDTPLVFLPDESSGGDDGDDAPPTPTPALAAEADRRAAPPSHAEWVQEQRAVVASLSEENSHLYKQIEEYKIRLQSSRSTNDDLKLMMHGKLKRQREEEEKQLKRKLPATAIDRPAPEFVLDLNEPARAPEEEDNESAAAAAVAEWYQQQAAIVYKAAMTAEARQRRREIRRAKTAPSRIRRGGS</sequence>
<feature type="region of interest" description="Disordered" evidence="1">
    <location>
        <begin position="85"/>
        <end position="128"/>
    </location>
</feature>
<dbReference type="Proteomes" id="UP000032180">
    <property type="component" value="Chromosome 2"/>
</dbReference>
<dbReference type="EnsemblPlants" id="LPERR02G01400.1">
    <property type="protein sequence ID" value="LPERR02G01400.1"/>
    <property type="gene ID" value="LPERR02G01400"/>
</dbReference>
<reference evidence="2" key="3">
    <citation type="submission" date="2015-04" db="UniProtKB">
        <authorList>
            <consortium name="EnsemblPlants"/>
        </authorList>
    </citation>
    <scope>IDENTIFICATION</scope>
</reference>